<feature type="region of interest" description="Disordered" evidence="1">
    <location>
        <begin position="172"/>
        <end position="192"/>
    </location>
</feature>
<proteinExistence type="predicted"/>
<reference evidence="2" key="1">
    <citation type="journal article" date="2016" name="Nat. Genet.">
        <title>A high-quality carrot genome assembly provides new insights into carotenoid accumulation and asterid genome evolution.</title>
        <authorList>
            <person name="Iorizzo M."/>
            <person name="Ellison S."/>
            <person name="Senalik D."/>
            <person name="Zeng P."/>
            <person name="Satapoomin P."/>
            <person name="Huang J."/>
            <person name="Bowman M."/>
            <person name="Iovene M."/>
            <person name="Sanseverino W."/>
            <person name="Cavagnaro P."/>
            <person name="Yildiz M."/>
            <person name="Macko-Podgorni A."/>
            <person name="Moranska E."/>
            <person name="Grzebelus E."/>
            <person name="Grzebelus D."/>
            <person name="Ashrafi H."/>
            <person name="Zheng Z."/>
            <person name="Cheng S."/>
            <person name="Spooner D."/>
            <person name="Van Deynze A."/>
            <person name="Simon P."/>
        </authorList>
    </citation>
    <scope>NUCLEOTIDE SEQUENCE</scope>
    <source>
        <tissue evidence="2">Leaf</tissue>
    </source>
</reference>
<dbReference type="AlphaFoldDB" id="A0AAF0WHE8"/>
<dbReference type="CDD" id="cd14371">
    <property type="entry name" value="CUE_CID7_like"/>
    <property type="match status" value="1"/>
</dbReference>
<dbReference type="InterPro" id="IPR041806">
    <property type="entry name" value="CID5/6/7_CUE"/>
</dbReference>
<reference evidence="2" key="2">
    <citation type="submission" date="2022-03" db="EMBL/GenBank/DDBJ databases">
        <title>Draft title - Genomic analysis of global carrot germplasm unveils the trajectory of domestication and the origin of high carotenoid orange carrot.</title>
        <authorList>
            <person name="Iorizzo M."/>
            <person name="Ellison S."/>
            <person name="Senalik D."/>
            <person name="Macko-Podgorni A."/>
            <person name="Grzebelus D."/>
            <person name="Bostan H."/>
            <person name="Rolling W."/>
            <person name="Curaba J."/>
            <person name="Simon P."/>
        </authorList>
    </citation>
    <scope>NUCLEOTIDE SEQUENCE</scope>
    <source>
        <tissue evidence="2">Leaf</tissue>
    </source>
</reference>
<dbReference type="PANTHER" id="PTHR37252">
    <property type="entry name" value="POLYADENYLATE-BINDING PROTEIN-INTERACTING PROTEIN 6"/>
    <property type="match status" value="1"/>
</dbReference>
<accession>A0AAF0WHE8</accession>
<feature type="compositionally biased region" description="Polar residues" evidence="1">
    <location>
        <begin position="180"/>
        <end position="192"/>
    </location>
</feature>
<name>A0AAF0WHE8_DAUCS</name>
<dbReference type="EMBL" id="CP093344">
    <property type="protein sequence ID" value="WOG89436.1"/>
    <property type="molecule type" value="Genomic_DNA"/>
</dbReference>
<sequence length="192" mass="20681">MKGGTSSLNPYAASYIPLSRRGISDGNKDFEITTSASKIGDEGLKPASATTHNQYQMAPQSCIQGNVLDDFKLKDQTVYGNYGLSSFPDELTEKHKSDDDSDMDLTYLQMTFPGVSDDSLSDVYLINKGDLDATVDMLNQLELYPTDYSENLPDTLDIGDVAESGSSVYKLKDVSKSEVGGSSTAGTQPLSS</sequence>
<dbReference type="PANTHER" id="PTHR37252:SF3">
    <property type="entry name" value="POLYADENYLATE-BINDING PROTEIN-INTERACTING PROTEIN 6"/>
    <property type="match status" value="1"/>
</dbReference>
<keyword evidence="3" id="KW-1185">Reference proteome</keyword>
<organism evidence="2 3">
    <name type="scientific">Daucus carota subsp. sativus</name>
    <name type="common">Carrot</name>
    <dbReference type="NCBI Taxonomy" id="79200"/>
    <lineage>
        <taxon>Eukaryota</taxon>
        <taxon>Viridiplantae</taxon>
        <taxon>Streptophyta</taxon>
        <taxon>Embryophyta</taxon>
        <taxon>Tracheophyta</taxon>
        <taxon>Spermatophyta</taxon>
        <taxon>Magnoliopsida</taxon>
        <taxon>eudicotyledons</taxon>
        <taxon>Gunneridae</taxon>
        <taxon>Pentapetalae</taxon>
        <taxon>asterids</taxon>
        <taxon>campanulids</taxon>
        <taxon>Apiales</taxon>
        <taxon>Apiaceae</taxon>
        <taxon>Apioideae</taxon>
        <taxon>Scandiceae</taxon>
        <taxon>Daucinae</taxon>
        <taxon>Daucus</taxon>
        <taxon>Daucus sect. Daucus</taxon>
    </lineage>
</organism>
<dbReference type="Gene3D" id="1.10.8.10">
    <property type="entry name" value="DNA helicase RuvA subunit, C-terminal domain"/>
    <property type="match status" value="1"/>
</dbReference>
<evidence type="ECO:0008006" key="4">
    <source>
        <dbReference type="Google" id="ProtNLM"/>
    </source>
</evidence>
<protein>
    <recommendedName>
        <fullName evidence="4">CUE domain-containing protein</fullName>
    </recommendedName>
</protein>
<dbReference type="InterPro" id="IPR038981">
    <property type="entry name" value="CID5/CID6"/>
</dbReference>
<dbReference type="Proteomes" id="UP000077755">
    <property type="component" value="Chromosome 2"/>
</dbReference>
<evidence type="ECO:0000313" key="3">
    <source>
        <dbReference type="Proteomes" id="UP000077755"/>
    </source>
</evidence>
<evidence type="ECO:0000313" key="2">
    <source>
        <dbReference type="EMBL" id="WOG89436.1"/>
    </source>
</evidence>
<gene>
    <name evidence="2" type="ORF">DCAR_0208674</name>
</gene>
<evidence type="ECO:0000256" key="1">
    <source>
        <dbReference type="SAM" id="MobiDB-lite"/>
    </source>
</evidence>